<sequence length="149" mass="17177">KFNFTPRLFQLCSTSGDFVATEFFHPSRAPDLVSSMPFLQEDLYNAPQPEKNEKKPQKSYLIHAGLEPLTFTNMFPSWEHREDVAEITERIILVEDVLARLCQNTYPLAQLQARPLPEGVDPLRLEIYLSDTDFEVCQRTKTRLSQSVS</sequence>
<organism evidence="2 3">
    <name type="scientific">Xenoophorus captivus</name>
    <dbReference type="NCBI Taxonomy" id="1517983"/>
    <lineage>
        <taxon>Eukaryota</taxon>
        <taxon>Metazoa</taxon>
        <taxon>Chordata</taxon>
        <taxon>Craniata</taxon>
        <taxon>Vertebrata</taxon>
        <taxon>Euteleostomi</taxon>
        <taxon>Actinopterygii</taxon>
        <taxon>Neopterygii</taxon>
        <taxon>Teleostei</taxon>
        <taxon>Neoteleostei</taxon>
        <taxon>Acanthomorphata</taxon>
        <taxon>Ovalentaria</taxon>
        <taxon>Atherinomorphae</taxon>
        <taxon>Cyprinodontiformes</taxon>
        <taxon>Goodeidae</taxon>
        <taxon>Xenoophorus</taxon>
    </lineage>
</organism>
<keyword evidence="3" id="KW-1185">Reference proteome</keyword>
<feature type="non-terminal residue" evidence="2">
    <location>
        <position position="1"/>
    </location>
</feature>
<dbReference type="PANTHER" id="PTHR11977:SF45">
    <property type="entry name" value="SUPERVILLIN"/>
    <property type="match status" value="1"/>
</dbReference>
<evidence type="ECO:0000313" key="3">
    <source>
        <dbReference type="Proteomes" id="UP001434883"/>
    </source>
</evidence>
<gene>
    <name evidence="2" type="ORF">XENOCAPTIV_026145</name>
</gene>
<dbReference type="InterPro" id="IPR036886">
    <property type="entry name" value="Villin_headpiece_dom_sf"/>
</dbReference>
<accession>A0ABV0R4Y8</accession>
<evidence type="ECO:0000259" key="1">
    <source>
        <dbReference type="PROSITE" id="PS51089"/>
    </source>
</evidence>
<protein>
    <recommendedName>
        <fullName evidence="1">HP domain-containing protein</fullName>
    </recommendedName>
</protein>
<dbReference type="Gene3D" id="1.10.950.10">
    <property type="entry name" value="Villin headpiece domain"/>
    <property type="match status" value="1"/>
</dbReference>
<feature type="domain" description="HP" evidence="1">
    <location>
        <begin position="100"/>
        <end position="149"/>
    </location>
</feature>
<evidence type="ECO:0000313" key="2">
    <source>
        <dbReference type="EMBL" id="MEQ2203185.1"/>
    </source>
</evidence>
<dbReference type="SUPFAM" id="SSF47050">
    <property type="entry name" value="VHP, Villin headpiece domain"/>
    <property type="match status" value="1"/>
</dbReference>
<dbReference type="InterPro" id="IPR003128">
    <property type="entry name" value="Villin_headpiece"/>
</dbReference>
<dbReference type="Proteomes" id="UP001434883">
    <property type="component" value="Unassembled WGS sequence"/>
</dbReference>
<dbReference type="PANTHER" id="PTHR11977">
    <property type="entry name" value="VILLIN"/>
    <property type="match status" value="1"/>
</dbReference>
<dbReference type="InterPro" id="IPR007122">
    <property type="entry name" value="Villin/Gelsolin"/>
</dbReference>
<reference evidence="2 3" key="1">
    <citation type="submission" date="2021-06" db="EMBL/GenBank/DDBJ databases">
        <authorList>
            <person name="Palmer J.M."/>
        </authorList>
    </citation>
    <scope>NUCLEOTIDE SEQUENCE [LARGE SCALE GENOMIC DNA]</scope>
    <source>
        <strain evidence="2 3">XC_2019</strain>
        <tissue evidence="2">Muscle</tissue>
    </source>
</reference>
<name>A0ABV0R4Y8_9TELE</name>
<dbReference type="InterPro" id="IPR029006">
    <property type="entry name" value="ADF-H/Gelsolin-like_dom_sf"/>
</dbReference>
<dbReference type="PROSITE" id="PS51089">
    <property type="entry name" value="HP"/>
    <property type="match status" value="1"/>
</dbReference>
<dbReference type="Gene3D" id="3.40.20.10">
    <property type="entry name" value="Severin"/>
    <property type="match status" value="1"/>
</dbReference>
<comment type="caution">
    <text evidence="2">The sequence shown here is derived from an EMBL/GenBank/DDBJ whole genome shotgun (WGS) entry which is preliminary data.</text>
</comment>
<proteinExistence type="predicted"/>
<dbReference type="EMBL" id="JAHRIN010034252">
    <property type="protein sequence ID" value="MEQ2203185.1"/>
    <property type="molecule type" value="Genomic_DNA"/>
</dbReference>